<dbReference type="RefSeq" id="WP_344589858.1">
    <property type="nucleotide sequence ID" value="NZ_BAAARW010000012.1"/>
</dbReference>
<dbReference type="InterPro" id="IPR000182">
    <property type="entry name" value="GNAT_dom"/>
</dbReference>
<gene>
    <name evidence="3" type="ORF">GCM10010191_33140</name>
</gene>
<evidence type="ECO:0000313" key="4">
    <source>
        <dbReference type="Proteomes" id="UP001501231"/>
    </source>
</evidence>
<dbReference type="PROSITE" id="PS51186">
    <property type="entry name" value="GNAT"/>
    <property type="match status" value="1"/>
</dbReference>
<organism evidence="3 4">
    <name type="scientific">Actinomadura vinacea</name>
    <dbReference type="NCBI Taxonomy" id="115336"/>
    <lineage>
        <taxon>Bacteria</taxon>
        <taxon>Bacillati</taxon>
        <taxon>Actinomycetota</taxon>
        <taxon>Actinomycetes</taxon>
        <taxon>Streptosporangiales</taxon>
        <taxon>Thermomonosporaceae</taxon>
        <taxon>Actinomadura</taxon>
    </lineage>
</organism>
<dbReference type="CDD" id="cd04301">
    <property type="entry name" value="NAT_SF"/>
    <property type="match status" value="1"/>
</dbReference>
<protein>
    <submittedName>
        <fullName evidence="3">GNAT family N-acetyltransferase</fullName>
    </submittedName>
</protein>
<feature type="domain" description="N-acetyltransferase" evidence="2">
    <location>
        <begin position="24"/>
        <end position="186"/>
    </location>
</feature>
<dbReference type="Pfam" id="PF00583">
    <property type="entry name" value="Acetyltransf_1"/>
    <property type="match status" value="1"/>
</dbReference>
<sequence length="192" mass="20077">MDADIPVGQNLPVVMVLGNGERSVLVRSALPADYVRVGELTVEVYVRGGLIPSGSSYVTTLGDAADRAAKAELLVAEVAGEIAGAVAYCPSDSPYAELAGPDEGEFRMLAVLEGSRGGGVGRALVQACVDRARAAGLAALRLSTQPNMRSAQRMYERMGFERTPGRDWSPVPGLELMTYALALTPEAARAPG</sequence>
<dbReference type="InterPro" id="IPR050769">
    <property type="entry name" value="NAT_camello-type"/>
</dbReference>
<dbReference type="PANTHER" id="PTHR13947">
    <property type="entry name" value="GNAT FAMILY N-ACETYLTRANSFERASE"/>
    <property type="match status" value="1"/>
</dbReference>
<name>A0ABN3J0U6_9ACTN</name>
<dbReference type="SUPFAM" id="SSF55729">
    <property type="entry name" value="Acyl-CoA N-acyltransferases (Nat)"/>
    <property type="match status" value="1"/>
</dbReference>
<proteinExistence type="predicted"/>
<dbReference type="Proteomes" id="UP001501231">
    <property type="component" value="Unassembled WGS sequence"/>
</dbReference>
<comment type="caution">
    <text evidence="3">The sequence shown here is derived from an EMBL/GenBank/DDBJ whole genome shotgun (WGS) entry which is preliminary data.</text>
</comment>
<dbReference type="Gene3D" id="3.40.630.30">
    <property type="match status" value="1"/>
</dbReference>
<accession>A0ABN3J0U6</accession>
<dbReference type="EMBL" id="BAAARW010000012">
    <property type="protein sequence ID" value="GAA2419448.1"/>
    <property type="molecule type" value="Genomic_DNA"/>
</dbReference>
<keyword evidence="1" id="KW-0808">Transferase</keyword>
<evidence type="ECO:0000313" key="3">
    <source>
        <dbReference type="EMBL" id="GAA2419448.1"/>
    </source>
</evidence>
<reference evidence="3 4" key="1">
    <citation type="journal article" date="2019" name="Int. J. Syst. Evol. Microbiol.">
        <title>The Global Catalogue of Microorganisms (GCM) 10K type strain sequencing project: providing services to taxonomists for standard genome sequencing and annotation.</title>
        <authorList>
            <consortium name="The Broad Institute Genomics Platform"/>
            <consortium name="The Broad Institute Genome Sequencing Center for Infectious Disease"/>
            <person name="Wu L."/>
            <person name="Ma J."/>
        </authorList>
    </citation>
    <scope>NUCLEOTIDE SEQUENCE [LARGE SCALE GENOMIC DNA]</scope>
    <source>
        <strain evidence="3 4">JCM 3325</strain>
    </source>
</reference>
<evidence type="ECO:0000256" key="1">
    <source>
        <dbReference type="ARBA" id="ARBA00022679"/>
    </source>
</evidence>
<dbReference type="PANTHER" id="PTHR13947:SF37">
    <property type="entry name" value="LD18367P"/>
    <property type="match status" value="1"/>
</dbReference>
<dbReference type="InterPro" id="IPR016181">
    <property type="entry name" value="Acyl_CoA_acyltransferase"/>
</dbReference>
<evidence type="ECO:0000259" key="2">
    <source>
        <dbReference type="PROSITE" id="PS51186"/>
    </source>
</evidence>
<keyword evidence="4" id="KW-1185">Reference proteome</keyword>